<organism evidence="5 6">
    <name type="scientific">Methylomarinovum caldicuralii</name>
    <dbReference type="NCBI Taxonomy" id="438856"/>
    <lineage>
        <taxon>Bacteria</taxon>
        <taxon>Pseudomonadati</taxon>
        <taxon>Pseudomonadota</taxon>
        <taxon>Gammaproteobacteria</taxon>
        <taxon>Methylococcales</taxon>
        <taxon>Methylothermaceae</taxon>
        <taxon>Methylomarinovum</taxon>
    </lineage>
</organism>
<evidence type="ECO:0000313" key="6">
    <source>
        <dbReference type="Proteomes" id="UP001321825"/>
    </source>
</evidence>
<feature type="domain" description="Methyltransferase" evidence="4">
    <location>
        <begin position="39"/>
        <end position="125"/>
    </location>
</feature>
<dbReference type="Gene3D" id="3.40.50.150">
    <property type="entry name" value="Vaccinia Virus protein VP39"/>
    <property type="match status" value="1"/>
</dbReference>
<reference evidence="6" key="1">
    <citation type="journal article" date="2024" name="Int. J. Syst. Evol. Microbiol.">
        <title>Methylomarinovum tepidoasis sp. nov., a moderately thermophilic methanotroph of the family Methylothermaceae isolated from a deep-sea hydrothermal field.</title>
        <authorList>
            <person name="Hirayama H."/>
            <person name="Takaki Y."/>
            <person name="Abe M."/>
            <person name="Miyazaki M."/>
            <person name="Uematsu K."/>
            <person name="Matsui Y."/>
            <person name="Takai K."/>
        </authorList>
    </citation>
    <scope>NUCLEOTIDE SEQUENCE [LARGE SCALE GENOMIC DNA]</scope>
    <source>
        <strain evidence="6">IT-9</strain>
    </source>
</reference>
<dbReference type="RefSeq" id="WP_317704769.1">
    <property type="nucleotide sequence ID" value="NZ_AP024714.1"/>
</dbReference>
<keyword evidence="2 5" id="KW-0808">Transferase</keyword>
<dbReference type="PANTHER" id="PTHR43464:SF19">
    <property type="entry name" value="UBIQUINONE BIOSYNTHESIS O-METHYLTRANSFERASE, MITOCHONDRIAL"/>
    <property type="match status" value="1"/>
</dbReference>
<evidence type="ECO:0000256" key="3">
    <source>
        <dbReference type="ARBA" id="ARBA00022691"/>
    </source>
</evidence>
<dbReference type="SUPFAM" id="SSF53335">
    <property type="entry name" value="S-adenosyl-L-methionine-dependent methyltransferases"/>
    <property type="match status" value="1"/>
</dbReference>
<evidence type="ECO:0000313" key="5">
    <source>
        <dbReference type="EMBL" id="BCX82366.1"/>
    </source>
</evidence>
<dbReference type="InterPro" id="IPR041698">
    <property type="entry name" value="Methyltransf_25"/>
</dbReference>
<dbReference type="GO" id="GO:0032259">
    <property type="term" value="P:methylation"/>
    <property type="evidence" value="ECO:0007669"/>
    <property type="project" value="UniProtKB-KW"/>
</dbReference>
<evidence type="ECO:0000256" key="2">
    <source>
        <dbReference type="ARBA" id="ARBA00022679"/>
    </source>
</evidence>
<accession>A0AAU9CL30</accession>
<dbReference type="InterPro" id="IPR029063">
    <property type="entry name" value="SAM-dependent_MTases_sf"/>
</dbReference>
<dbReference type="GO" id="GO:0008168">
    <property type="term" value="F:methyltransferase activity"/>
    <property type="evidence" value="ECO:0007669"/>
    <property type="project" value="UniProtKB-KW"/>
</dbReference>
<evidence type="ECO:0000259" key="4">
    <source>
        <dbReference type="Pfam" id="PF13649"/>
    </source>
</evidence>
<sequence length="196" mass="21974">MDQNVWQKWDRIHAEAEWPPPARVLRDFAHLLPARGEALEVACGLGGNALLLARHGLAVTAWDISPVAIERLRRRAVETGAAVTAEVRDVETGPWPQAAFDVIVVSRFLSRPLCPRLQAALKPGGLLYYQTFIRERADPRRGPSNPAYLLAENALLRLFPDLIVRVYREEGRCGDLRQGWRDEACLVAQKPKEKAP</sequence>
<dbReference type="AlphaFoldDB" id="A0AAU9CL30"/>
<dbReference type="KEGG" id="mcau:MIT9_P1952"/>
<dbReference type="CDD" id="cd02440">
    <property type="entry name" value="AdoMet_MTases"/>
    <property type="match status" value="1"/>
</dbReference>
<protein>
    <submittedName>
        <fullName evidence="5">Tellurite methyltransferase</fullName>
        <ecNumber evidence="5">2.1.1.265</ecNumber>
    </submittedName>
</protein>
<dbReference type="Pfam" id="PF13649">
    <property type="entry name" value="Methyltransf_25"/>
    <property type="match status" value="1"/>
</dbReference>
<evidence type="ECO:0000256" key="1">
    <source>
        <dbReference type="ARBA" id="ARBA00022603"/>
    </source>
</evidence>
<keyword evidence="6" id="KW-1185">Reference proteome</keyword>
<gene>
    <name evidence="5" type="ORF">MIT9_P1952</name>
</gene>
<name>A0AAU9CL30_9GAMM</name>
<dbReference type="EC" id="2.1.1.265" evidence="5"/>
<dbReference type="Proteomes" id="UP001321825">
    <property type="component" value="Chromosome"/>
</dbReference>
<proteinExistence type="predicted"/>
<keyword evidence="1 5" id="KW-0489">Methyltransferase</keyword>
<dbReference type="EMBL" id="AP024714">
    <property type="protein sequence ID" value="BCX82366.1"/>
    <property type="molecule type" value="Genomic_DNA"/>
</dbReference>
<dbReference type="PANTHER" id="PTHR43464">
    <property type="entry name" value="METHYLTRANSFERASE"/>
    <property type="match status" value="1"/>
</dbReference>
<keyword evidence="3" id="KW-0949">S-adenosyl-L-methionine</keyword>